<keyword evidence="1" id="KW-1133">Transmembrane helix</keyword>
<proteinExistence type="predicted"/>
<evidence type="ECO:0000313" key="2">
    <source>
        <dbReference type="EMBL" id="MEE2567644.1"/>
    </source>
</evidence>
<dbReference type="RefSeq" id="WP_330197213.1">
    <property type="nucleotide sequence ID" value="NZ_JAZDRO010000007.1"/>
</dbReference>
<dbReference type="EMBL" id="JAZDRO010000007">
    <property type="protein sequence ID" value="MEE2567644.1"/>
    <property type="molecule type" value="Genomic_DNA"/>
</dbReference>
<feature type="transmembrane region" description="Helical" evidence="1">
    <location>
        <begin position="252"/>
        <end position="285"/>
    </location>
</feature>
<protein>
    <recommendedName>
        <fullName evidence="4">Glycerophosphoryl diester phosphodiesterase membrane domain-containing protein</fullName>
    </recommendedName>
</protein>
<accession>A0ABU7M1F0</accession>
<name>A0ABU7M1F0_9PROT</name>
<keyword evidence="1" id="KW-0812">Transmembrane</keyword>
<gene>
    <name evidence="2" type="ORF">V0U35_13245</name>
</gene>
<feature type="transmembrane region" description="Helical" evidence="1">
    <location>
        <begin position="112"/>
        <end position="144"/>
    </location>
</feature>
<evidence type="ECO:0008006" key="4">
    <source>
        <dbReference type="Google" id="ProtNLM"/>
    </source>
</evidence>
<evidence type="ECO:0000313" key="3">
    <source>
        <dbReference type="Proteomes" id="UP001310692"/>
    </source>
</evidence>
<feature type="transmembrane region" description="Helical" evidence="1">
    <location>
        <begin position="156"/>
        <end position="183"/>
    </location>
</feature>
<reference evidence="2 3" key="1">
    <citation type="submission" date="2024-01" db="EMBL/GenBank/DDBJ databases">
        <title>Hyphobacterium bacterium isolated from marine sediment.</title>
        <authorList>
            <person name="Zhao S."/>
        </authorList>
    </citation>
    <scope>NUCLEOTIDE SEQUENCE [LARGE SCALE GENOMIC DNA]</scope>
    <source>
        <strain evidence="2 3">Y60-23</strain>
    </source>
</reference>
<keyword evidence="3" id="KW-1185">Reference proteome</keyword>
<feature type="transmembrane region" description="Helical" evidence="1">
    <location>
        <begin position="24"/>
        <end position="49"/>
    </location>
</feature>
<feature type="transmembrane region" description="Helical" evidence="1">
    <location>
        <begin position="69"/>
        <end position="91"/>
    </location>
</feature>
<organism evidence="2 3">
    <name type="scientific">Hyphobacterium marinum</name>
    <dbReference type="NCBI Taxonomy" id="3116574"/>
    <lineage>
        <taxon>Bacteria</taxon>
        <taxon>Pseudomonadati</taxon>
        <taxon>Pseudomonadota</taxon>
        <taxon>Alphaproteobacteria</taxon>
        <taxon>Maricaulales</taxon>
        <taxon>Maricaulaceae</taxon>
        <taxon>Hyphobacterium</taxon>
    </lineage>
</organism>
<sequence length="307" mass="33363">MAETRFHIAAAAFRFFIVAKRNPLGFLWLTIWSVVPVIVLYGGLLILMVPLAAQDSAEHTQTMIRVFTWVPLIVIGSIIFFLSLATAWIRFLLHGRNKPVIPIRLGADEGRVFVTGLVVTVVMWAVQFALIIPVMIVAASVGLFTDQAGQAASDAAMIVLIMAMYGPMIAVTLYFSVRLYPAFGLSVLERRIFTFDAWPASKGVYWPALGAVILSWIVVLVIYVALLGLAFLPLAVDGYADSQAEALSSGSLIGFIGVFEAIMIVVGCIMMVWMSAIPFGPIAYIAERHHQLKAMADVMPAATPSDG</sequence>
<evidence type="ECO:0000256" key="1">
    <source>
        <dbReference type="SAM" id="Phobius"/>
    </source>
</evidence>
<feature type="transmembrane region" description="Helical" evidence="1">
    <location>
        <begin position="204"/>
        <end position="232"/>
    </location>
</feature>
<comment type="caution">
    <text evidence="2">The sequence shown here is derived from an EMBL/GenBank/DDBJ whole genome shotgun (WGS) entry which is preliminary data.</text>
</comment>
<dbReference type="Proteomes" id="UP001310692">
    <property type="component" value="Unassembled WGS sequence"/>
</dbReference>
<keyword evidence="1" id="KW-0472">Membrane</keyword>